<accession>A0AAD7FI87</accession>
<dbReference type="CDD" id="cd11063">
    <property type="entry name" value="CYP52"/>
    <property type="match status" value="1"/>
</dbReference>
<keyword evidence="4 8" id="KW-0479">Metal-binding</keyword>
<dbReference type="GO" id="GO:0016705">
    <property type="term" value="F:oxidoreductase activity, acting on paired donors, with incorporation or reduction of molecular oxygen"/>
    <property type="evidence" value="ECO:0007669"/>
    <property type="project" value="InterPro"/>
</dbReference>
<dbReference type="EMBL" id="JARKIF010000012">
    <property type="protein sequence ID" value="KAJ7625781.1"/>
    <property type="molecule type" value="Genomic_DNA"/>
</dbReference>
<dbReference type="GO" id="GO:0020037">
    <property type="term" value="F:heme binding"/>
    <property type="evidence" value="ECO:0007669"/>
    <property type="project" value="InterPro"/>
</dbReference>
<feature type="binding site" description="axial binding residue" evidence="8">
    <location>
        <position position="519"/>
    </location>
    <ligand>
        <name>heme</name>
        <dbReference type="ChEBI" id="CHEBI:30413"/>
    </ligand>
    <ligandPart>
        <name>Fe</name>
        <dbReference type="ChEBI" id="CHEBI:18248"/>
    </ligandPart>
</feature>
<keyword evidence="10" id="KW-1133">Transmembrane helix</keyword>
<dbReference type="InterPro" id="IPR017972">
    <property type="entry name" value="Cyt_P450_CS"/>
</dbReference>
<dbReference type="Gene3D" id="1.10.630.10">
    <property type="entry name" value="Cytochrome P450"/>
    <property type="match status" value="1"/>
</dbReference>
<keyword evidence="10" id="KW-0812">Transmembrane</keyword>
<evidence type="ECO:0000256" key="5">
    <source>
        <dbReference type="ARBA" id="ARBA00023002"/>
    </source>
</evidence>
<protein>
    <submittedName>
        <fullName evidence="11">Cytochrome P450</fullName>
    </submittedName>
</protein>
<dbReference type="InterPro" id="IPR001128">
    <property type="entry name" value="Cyt_P450"/>
</dbReference>
<dbReference type="InterPro" id="IPR036396">
    <property type="entry name" value="Cyt_P450_sf"/>
</dbReference>
<gene>
    <name evidence="11" type="ORF">FB45DRAFT_71901</name>
</gene>
<comment type="cofactor">
    <cofactor evidence="1 8">
        <name>heme</name>
        <dbReference type="ChEBI" id="CHEBI:30413"/>
    </cofactor>
</comment>
<comment type="similarity">
    <text evidence="2 9">Belongs to the cytochrome P450 family.</text>
</comment>
<dbReference type="InterPro" id="IPR047146">
    <property type="entry name" value="Cyt_P450_E_CYP52_fungi"/>
</dbReference>
<keyword evidence="6 8" id="KW-0408">Iron</keyword>
<dbReference type="SUPFAM" id="SSF48264">
    <property type="entry name" value="Cytochrome P450"/>
    <property type="match status" value="1"/>
</dbReference>
<keyword evidence="5 9" id="KW-0560">Oxidoreductase</keyword>
<evidence type="ECO:0000313" key="12">
    <source>
        <dbReference type="Proteomes" id="UP001221142"/>
    </source>
</evidence>
<feature type="transmembrane region" description="Helical" evidence="10">
    <location>
        <begin position="41"/>
        <end position="60"/>
    </location>
</feature>
<evidence type="ECO:0000256" key="1">
    <source>
        <dbReference type="ARBA" id="ARBA00001971"/>
    </source>
</evidence>
<dbReference type="InterPro" id="IPR002401">
    <property type="entry name" value="Cyt_P450_E_grp-I"/>
</dbReference>
<reference evidence="11" key="1">
    <citation type="submission" date="2023-03" db="EMBL/GenBank/DDBJ databases">
        <title>Massive genome expansion in bonnet fungi (Mycena s.s.) driven by repeated elements and novel gene families across ecological guilds.</title>
        <authorList>
            <consortium name="Lawrence Berkeley National Laboratory"/>
            <person name="Harder C.B."/>
            <person name="Miyauchi S."/>
            <person name="Viragh M."/>
            <person name="Kuo A."/>
            <person name="Thoen E."/>
            <person name="Andreopoulos B."/>
            <person name="Lu D."/>
            <person name="Skrede I."/>
            <person name="Drula E."/>
            <person name="Henrissat B."/>
            <person name="Morin E."/>
            <person name="Kohler A."/>
            <person name="Barry K."/>
            <person name="LaButti K."/>
            <person name="Morin E."/>
            <person name="Salamov A."/>
            <person name="Lipzen A."/>
            <person name="Mereny Z."/>
            <person name="Hegedus B."/>
            <person name="Baldrian P."/>
            <person name="Stursova M."/>
            <person name="Weitz H."/>
            <person name="Taylor A."/>
            <person name="Grigoriev I.V."/>
            <person name="Nagy L.G."/>
            <person name="Martin F."/>
            <person name="Kauserud H."/>
        </authorList>
    </citation>
    <scope>NUCLEOTIDE SEQUENCE</scope>
    <source>
        <strain evidence="11">9284</strain>
    </source>
</reference>
<organism evidence="11 12">
    <name type="scientific">Roridomyces roridus</name>
    <dbReference type="NCBI Taxonomy" id="1738132"/>
    <lineage>
        <taxon>Eukaryota</taxon>
        <taxon>Fungi</taxon>
        <taxon>Dikarya</taxon>
        <taxon>Basidiomycota</taxon>
        <taxon>Agaricomycotina</taxon>
        <taxon>Agaricomycetes</taxon>
        <taxon>Agaricomycetidae</taxon>
        <taxon>Agaricales</taxon>
        <taxon>Marasmiineae</taxon>
        <taxon>Mycenaceae</taxon>
        <taxon>Roridomyces</taxon>
    </lineage>
</organism>
<evidence type="ECO:0000256" key="7">
    <source>
        <dbReference type="ARBA" id="ARBA00023033"/>
    </source>
</evidence>
<name>A0AAD7FI87_9AGAR</name>
<dbReference type="Pfam" id="PF00067">
    <property type="entry name" value="p450"/>
    <property type="match status" value="1"/>
</dbReference>
<evidence type="ECO:0000256" key="8">
    <source>
        <dbReference type="PIRSR" id="PIRSR602401-1"/>
    </source>
</evidence>
<dbReference type="GO" id="GO:0004497">
    <property type="term" value="F:monooxygenase activity"/>
    <property type="evidence" value="ECO:0007669"/>
    <property type="project" value="UniProtKB-KW"/>
</dbReference>
<evidence type="ECO:0000256" key="6">
    <source>
        <dbReference type="ARBA" id="ARBA00023004"/>
    </source>
</evidence>
<keyword evidence="7 9" id="KW-0503">Monooxygenase</keyword>
<evidence type="ECO:0000256" key="9">
    <source>
        <dbReference type="RuleBase" id="RU000461"/>
    </source>
</evidence>
<evidence type="ECO:0000256" key="4">
    <source>
        <dbReference type="ARBA" id="ARBA00022723"/>
    </source>
</evidence>
<keyword evidence="10" id="KW-0472">Membrane</keyword>
<evidence type="ECO:0000256" key="10">
    <source>
        <dbReference type="SAM" id="Phobius"/>
    </source>
</evidence>
<dbReference type="PRINTS" id="PR00463">
    <property type="entry name" value="EP450I"/>
</dbReference>
<sequence length="597" mass="67714">MSKILPPGVLFLARVLPRLFSLPLLVGLGVHYASRRAGTKVPVWATLLLASASLPVYLVYRNLRKNARHRAEAASLGARFVPLVPSFGVGNVGFLPQMAWNRKFGYPGDGMAECLDATGSPVVNFRVLWQDIMFTTWPQHIQLILAADSGNYVKGERFQYGMDSVLGSGVFNSDGEMWKFHRGMTRPYFARDKISHFDIFDQHADDVIAIMKQRFAGGYSVNFQDLIGRFTMDSATEFLFGVCVDSLKANIPYAHNVAFPPPQSHDARAETANKFVEAFNEAMVNVAEREHLGFVWPLFEMFRDKTAAPMKIVNAYLDPIIGAAVEKKRTAELLKKEAAAEVEAETLLDDLLQSTSDPKVLKDETLNILLAGRDTTMHVMTIVIYFLSIYPDVCTKLREEILEHVGPTRRPTHEDIKDIKFLRAVINESMRLYPSVPFNTRECIHSTTWPSPDPNEKPLYIPAGSKTPYGVFFMHRNKELWGPDAEEFSPERFLDERLKKYLLPNPFQFLPFNAGPRICLGQQFAYNEMSFMLVRLLQAFSSFTLDEEGFAPEARPPKDWKNLPGRKGKDRFRPALHLTMYTQDGMWIRAKEADPMI</sequence>
<dbReference type="Proteomes" id="UP001221142">
    <property type="component" value="Unassembled WGS sequence"/>
</dbReference>
<dbReference type="PRINTS" id="PR00385">
    <property type="entry name" value="P450"/>
</dbReference>
<dbReference type="PROSITE" id="PS00086">
    <property type="entry name" value="CYTOCHROME_P450"/>
    <property type="match status" value="1"/>
</dbReference>
<evidence type="ECO:0000256" key="2">
    <source>
        <dbReference type="ARBA" id="ARBA00010617"/>
    </source>
</evidence>
<proteinExistence type="inferred from homology"/>
<dbReference type="PANTHER" id="PTHR24287:SF1">
    <property type="entry name" value="P450, PUTATIVE (EUROFUNG)-RELATED"/>
    <property type="match status" value="1"/>
</dbReference>
<dbReference type="AlphaFoldDB" id="A0AAD7FI87"/>
<dbReference type="GO" id="GO:0005506">
    <property type="term" value="F:iron ion binding"/>
    <property type="evidence" value="ECO:0007669"/>
    <property type="project" value="InterPro"/>
</dbReference>
<evidence type="ECO:0000256" key="3">
    <source>
        <dbReference type="ARBA" id="ARBA00022617"/>
    </source>
</evidence>
<comment type="caution">
    <text evidence="11">The sequence shown here is derived from an EMBL/GenBank/DDBJ whole genome shotgun (WGS) entry which is preliminary data.</text>
</comment>
<dbReference type="PANTHER" id="PTHR24287">
    <property type="entry name" value="P450, PUTATIVE (EUROFUNG)-RELATED"/>
    <property type="match status" value="1"/>
</dbReference>
<keyword evidence="3 8" id="KW-0349">Heme</keyword>
<keyword evidence="12" id="KW-1185">Reference proteome</keyword>
<evidence type="ECO:0000313" key="11">
    <source>
        <dbReference type="EMBL" id="KAJ7625781.1"/>
    </source>
</evidence>